<sequence>MRMASDQELVGGAFGKALLGRLAVIGVLSVGVLASMGRLRQNDEVLPVGEEQPSTSVTTTTAATTTTAPTTATTPVDSAGPVLASPVFSDTKLAQTCEGPASSVKVSVQVTDESEVVSVTLSGTIGGKTRTWPMKHDSAWVARIAYGLKDHAGPSGPIKVSATATDKRGNKSTRHLGQVQLRSCTSG</sequence>
<proteinExistence type="predicted"/>
<dbReference type="EMBL" id="LT629701">
    <property type="protein sequence ID" value="SDM29963.1"/>
    <property type="molecule type" value="Genomic_DNA"/>
</dbReference>
<organism evidence="3 4">
    <name type="scientific">Allokutzneria albata</name>
    <name type="common">Kibdelosporangium albatum</name>
    <dbReference type="NCBI Taxonomy" id="211114"/>
    <lineage>
        <taxon>Bacteria</taxon>
        <taxon>Bacillati</taxon>
        <taxon>Actinomycetota</taxon>
        <taxon>Actinomycetes</taxon>
        <taxon>Pseudonocardiales</taxon>
        <taxon>Pseudonocardiaceae</taxon>
        <taxon>Allokutzneria</taxon>
    </lineage>
</organism>
<protein>
    <recommendedName>
        <fullName evidence="5">Ig-like domain-containing protein</fullName>
    </recommendedName>
</protein>
<evidence type="ECO:0000256" key="2">
    <source>
        <dbReference type="SAM" id="Phobius"/>
    </source>
</evidence>
<accession>A0A1G9S380</accession>
<dbReference type="GO" id="GO:0005975">
    <property type="term" value="P:carbohydrate metabolic process"/>
    <property type="evidence" value="ECO:0007669"/>
    <property type="project" value="UniProtKB-ARBA"/>
</dbReference>
<evidence type="ECO:0000313" key="4">
    <source>
        <dbReference type="Proteomes" id="UP000183376"/>
    </source>
</evidence>
<dbReference type="InterPro" id="IPR013783">
    <property type="entry name" value="Ig-like_fold"/>
</dbReference>
<feature type="compositionally biased region" description="Low complexity" evidence="1">
    <location>
        <begin position="58"/>
        <end position="75"/>
    </location>
</feature>
<reference evidence="3 4" key="1">
    <citation type="submission" date="2016-10" db="EMBL/GenBank/DDBJ databases">
        <authorList>
            <person name="de Groot N.N."/>
        </authorList>
    </citation>
    <scope>NUCLEOTIDE SEQUENCE [LARGE SCALE GENOMIC DNA]</scope>
    <source>
        <strain evidence="3 4">DSM 44149</strain>
    </source>
</reference>
<keyword evidence="2" id="KW-1133">Transmembrane helix</keyword>
<dbReference type="Gene3D" id="2.60.40.10">
    <property type="entry name" value="Immunoglobulins"/>
    <property type="match status" value="1"/>
</dbReference>
<keyword evidence="4" id="KW-1185">Reference proteome</keyword>
<feature type="transmembrane region" description="Helical" evidence="2">
    <location>
        <begin position="12"/>
        <end position="34"/>
    </location>
</feature>
<evidence type="ECO:0000256" key="1">
    <source>
        <dbReference type="SAM" id="MobiDB-lite"/>
    </source>
</evidence>
<feature type="region of interest" description="Disordered" evidence="1">
    <location>
        <begin position="44"/>
        <end position="78"/>
    </location>
</feature>
<gene>
    <name evidence="3" type="ORF">SAMN04489726_0863</name>
</gene>
<evidence type="ECO:0008006" key="5">
    <source>
        <dbReference type="Google" id="ProtNLM"/>
    </source>
</evidence>
<dbReference type="Proteomes" id="UP000183376">
    <property type="component" value="Chromosome I"/>
</dbReference>
<evidence type="ECO:0000313" key="3">
    <source>
        <dbReference type="EMBL" id="SDM29963.1"/>
    </source>
</evidence>
<feature type="region of interest" description="Disordered" evidence="1">
    <location>
        <begin position="162"/>
        <end position="187"/>
    </location>
</feature>
<dbReference type="AlphaFoldDB" id="A0A1G9S380"/>
<keyword evidence="2" id="KW-0812">Transmembrane</keyword>
<keyword evidence="2" id="KW-0472">Membrane</keyword>
<name>A0A1G9S380_ALLAB</name>